<accession>A0AAV4QUY4</accession>
<dbReference type="Proteomes" id="UP001054837">
    <property type="component" value="Unassembled WGS sequence"/>
</dbReference>
<dbReference type="EMBL" id="BPLQ01005170">
    <property type="protein sequence ID" value="GIY13084.1"/>
    <property type="molecule type" value="Genomic_DNA"/>
</dbReference>
<organism evidence="1 2">
    <name type="scientific">Caerostris darwini</name>
    <dbReference type="NCBI Taxonomy" id="1538125"/>
    <lineage>
        <taxon>Eukaryota</taxon>
        <taxon>Metazoa</taxon>
        <taxon>Ecdysozoa</taxon>
        <taxon>Arthropoda</taxon>
        <taxon>Chelicerata</taxon>
        <taxon>Arachnida</taxon>
        <taxon>Araneae</taxon>
        <taxon>Araneomorphae</taxon>
        <taxon>Entelegynae</taxon>
        <taxon>Araneoidea</taxon>
        <taxon>Araneidae</taxon>
        <taxon>Caerostris</taxon>
    </lineage>
</organism>
<evidence type="ECO:0000313" key="2">
    <source>
        <dbReference type="Proteomes" id="UP001054837"/>
    </source>
</evidence>
<proteinExistence type="predicted"/>
<protein>
    <submittedName>
        <fullName evidence="1">Uncharacterized protein</fullName>
    </submittedName>
</protein>
<sequence length="159" mass="18481">MANQHIVAHVFSFTIDNFSALQSPINIPEFTLFTGYPRSCTVEKCQELFMIDFCLLAPTLCKIHFWDMASHHVLSRVVNLTDANQIYHIFMTIHEESLKIANACGDKLIVQIEFHTDTSGRSNESARLIDILFKLKDYTHLFIKSQNEKERKRLFEEDN</sequence>
<keyword evidence="2" id="KW-1185">Reference proteome</keyword>
<dbReference type="AlphaFoldDB" id="A0AAV4QUY4"/>
<evidence type="ECO:0000313" key="1">
    <source>
        <dbReference type="EMBL" id="GIY13084.1"/>
    </source>
</evidence>
<name>A0AAV4QUY4_9ARAC</name>
<reference evidence="1 2" key="1">
    <citation type="submission" date="2021-06" db="EMBL/GenBank/DDBJ databases">
        <title>Caerostris darwini draft genome.</title>
        <authorList>
            <person name="Kono N."/>
            <person name="Arakawa K."/>
        </authorList>
    </citation>
    <scope>NUCLEOTIDE SEQUENCE [LARGE SCALE GENOMIC DNA]</scope>
</reference>
<gene>
    <name evidence="1" type="ORF">CDAR_473841</name>
</gene>
<comment type="caution">
    <text evidence="1">The sequence shown here is derived from an EMBL/GenBank/DDBJ whole genome shotgun (WGS) entry which is preliminary data.</text>
</comment>